<dbReference type="AlphaFoldDB" id="A0A2N7FL60"/>
<name>A0A2N7FL60_VIBSP</name>
<dbReference type="InterPro" id="IPR022562">
    <property type="entry name" value="DUF3466"/>
</dbReference>
<sequence>MTCTKFKLTTVAALVFAVTNANAALYTIIEVDSPVSGNEVHGVAIQDSSNSTLGTLGCFDENATASECDGYLLAGEARQGVEGLSHREEVPFGSDNAFYYAQTDDGSDYFRSYCRDYLGYDNCDTSGGWGDQYWYAYERERNGQSNFKAFVEGSTGQIEPSGLNTVINSLDSNAQAIGNSSTSVVERNQAFPSVTVGGDVTSTPVQSRAWATDGVYTVGSVSTARSNENEGSTPFNTYNSKAAIWDSSYTQLLDWDSKAKEEEDELLAQGSLRDFAVDGTKIYAVGYNTYDDQHMNATVYISDTNALPASWTKRVIDGSQVGDDDTYANSTGSSINKHLNIVGQAKLYNKSNAENGAFPDKLFVSTYEGNDTWSRAKFLNDGSQSIFFNGAGGKIGRINNFNEIVGQIDSETIRESGGKQRRHRGFIYPYQATGTEASRASLFNNKAWWLDDLTNDGNASGNNNRYRIIDASDINDAGVISATAIRCTVNGSARPYDTTAHNSYCNNAESSSTTEEIVAVKLIPKQGSDASNIQARGTDEHKVDRQGGSLGWLGLTVLGLLGFRRKFK</sequence>
<dbReference type="InterPro" id="IPR020008">
    <property type="entry name" value="GlyGly_CTERM"/>
</dbReference>
<comment type="caution">
    <text evidence="2">The sequence shown here is derived from an EMBL/GenBank/DDBJ whole genome shotgun (WGS) entry which is preliminary data.</text>
</comment>
<evidence type="ECO:0000313" key="2">
    <source>
        <dbReference type="EMBL" id="PMJ70040.1"/>
    </source>
</evidence>
<dbReference type="Proteomes" id="UP000235330">
    <property type="component" value="Unassembled WGS sequence"/>
</dbReference>
<proteinExistence type="predicted"/>
<dbReference type="Pfam" id="PF11949">
    <property type="entry name" value="DUF3466"/>
    <property type="match status" value="1"/>
</dbReference>
<evidence type="ECO:0000256" key="1">
    <source>
        <dbReference type="SAM" id="SignalP"/>
    </source>
</evidence>
<evidence type="ECO:0008006" key="4">
    <source>
        <dbReference type="Google" id="ProtNLM"/>
    </source>
</evidence>
<accession>A0A2N7FL60</accession>
<keyword evidence="1" id="KW-0732">Signal</keyword>
<protein>
    <recommendedName>
        <fullName evidence="4">GlyGly-CTERM sorting domain-containing protein</fullName>
    </recommendedName>
</protein>
<organism evidence="2 3">
    <name type="scientific">Vibrio splendidus</name>
    <dbReference type="NCBI Taxonomy" id="29497"/>
    <lineage>
        <taxon>Bacteria</taxon>
        <taxon>Pseudomonadati</taxon>
        <taxon>Pseudomonadota</taxon>
        <taxon>Gammaproteobacteria</taxon>
        <taxon>Vibrionales</taxon>
        <taxon>Vibrionaceae</taxon>
        <taxon>Vibrio</taxon>
    </lineage>
</organism>
<dbReference type="NCBIfam" id="TIGR03501">
    <property type="entry name" value="GlyGly_CTERM"/>
    <property type="match status" value="1"/>
</dbReference>
<gene>
    <name evidence="2" type="ORF">BCU17_11245</name>
</gene>
<dbReference type="EMBL" id="MCWU01000007">
    <property type="protein sequence ID" value="PMJ70040.1"/>
    <property type="molecule type" value="Genomic_DNA"/>
</dbReference>
<feature type="signal peptide" evidence="1">
    <location>
        <begin position="1"/>
        <end position="23"/>
    </location>
</feature>
<evidence type="ECO:0000313" key="3">
    <source>
        <dbReference type="Proteomes" id="UP000235330"/>
    </source>
</evidence>
<feature type="chain" id="PRO_5014730663" description="GlyGly-CTERM sorting domain-containing protein" evidence="1">
    <location>
        <begin position="24"/>
        <end position="568"/>
    </location>
</feature>
<dbReference type="RefSeq" id="WP_102474930.1">
    <property type="nucleotide sequence ID" value="NZ_CAWNSL010000046.1"/>
</dbReference>
<reference evidence="3" key="1">
    <citation type="submission" date="2016-07" db="EMBL/GenBank/DDBJ databases">
        <title>Nontailed viruses are major unrecognized killers of bacteria in the ocean.</title>
        <authorList>
            <person name="Kauffman K."/>
            <person name="Hussain F."/>
            <person name="Yang J."/>
            <person name="Arevalo P."/>
            <person name="Brown J."/>
            <person name="Cutler M."/>
            <person name="Kelly L."/>
            <person name="Polz M.F."/>
        </authorList>
    </citation>
    <scope>NUCLEOTIDE SEQUENCE [LARGE SCALE GENOMIC DNA]</scope>
    <source>
        <strain evidence="3">10N.261.55.E11</strain>
    </source>
</reference>